<keyword evidence="2" id="KW-1185">Reference proteome</keyword>
<dbReference type="EMBL" id="QDDL01000006">
    <property type="protein sequence ID" value="PVZ67774.1"/>
    <property type="molecule type" value="Genomic_DNA"/>
</dbReference>
<gene>
    <name evidence="1" type="ORF">DC094_15185</name>
</gene>
<dbReference type="Proteomes" id="UP000244906">
    <property type="component" value="Unassembled WGS sequence"/>
</dbReference>
<evidence type="ECO:0000313" key="2">
    <source>
        <dbReference type="Proteomes" id="UP000244906"/>
    </source>
</evidence>
<evidence type="ECO:0000313" key="1">
    <source>
        <dbReference type="EMBL" id="PVZ67774.1"/>
    </source>
</evidence>
<proteinExistence type="predicted"/>
<dbReference type="AlphaFoldDB" id="A0A2V1GYL6"/>
<accession>A0A2V1GYL6</accession>
<protein>
    <submittedName>
        <fullName evidence="1">Uncharacterized protein</fullName>
    </submittedName>
</protein>
<reference evidence="1 2" key="1">
    <citation type="submission" date="2018-04" db="EMBL/GenBank/DDBJ databases">
        <title>Thalassorhabdus spongiae gen. nov., sp. nov., isolated from a marine sponge in South-West Iceland.</title>
        <authorList>
            <person name="Knobloch S."/>
            <person name="Daussin A."/>
            <person name="Johannsson R."/>
            <person name="Marteinsson V.T."/>
        </authorList>
    </citation>
    <scope>NUCLEOTIDE SEQUENCE [LARGE SCALE GENOMIC DNA]</scope>
    <source>
        <strain evidence="1 2">Hp12</strain>
    </source>
</reference>
<organism evidence="1 2">
    <name type="scientific">Pelagibaculum spongiae</name>
    <dbReference type="NCBI Taxonomy" id="2080658"/>
    <lineage>
        <taxon>Bacteria</taxon>
        <taxon>Pseudomonadati</taxon>
        <taxon>Pseudomonadota</taxon>
        <taxon>Gammaproteobacteria</taxon>
        <taxon>Oceanospirillales</taxon>
        <taxon>Pelagibaculum</taxon>
    </lineage>
</organism>
<dbReference type="RefSeq" id="WP_116687970.1">
    <property type="nucleotide sequence ID" value="NZ_CAWNYD010000006.1"/>
</dbReference>
<name>A0A2V1GYL6_9GAMM</name>
<comment type="caution">
    <text evidence="1">The sequence shown here is derived from an EMBL/GenBank/DDBJ whole genome shotgun (WGS) entry which is preliminary data.</text>
</comment>
<sequence length="137" mass="15919">MLLLKCTQESGSQSGIPSINWLFDCSVLEQEFNEIDDVNSIRVMDLLVLFYKHKPESPAHLARVFMPQQNIESMQVINKNGTMLIHIETIKKMLKIYNKVEKSKFNIKFYREKYIIDQPKIADLLELKDKVATNASI</sequence>